<keyword evidence="7" id="KW-1185">Reference proteome</keyword>
<dbReference type="GO" id="GO:0003700">
    <property type="term" value="F:DNA-binding transcription factor activity"/>
    <property type="evidence" value="ECO:0007669"/>
    <property type="project" value="InterPro"/>
</dbReference>
<evidence type="ECO:0000256" key="4">
    <source>
        <dbReference type="SAM" id="Phobius"/>
    </source>
</evidence>
<dbReference type="InterPro" id="IPR009057">
    <property type="entry name" value="Homeodomain-like_sf"/>
</dbReference>
<dbReference type="GO" id="GO:0043565">
    <property type="term" value="F:sequence-specific DNA binding"/>
    <property type="evidence" value="ECO:0007669"/>
    <property type="project" value="InterPro"/>
</dbReference>
<dbReference type="SUPFAM" id="SSF46689">
    <property type="entry name" value="Homeodomain-like"/>
    <property type="match status" value="1"/>
</dbReference>
<dbReference type="AlphaFoldDB" id="A0A926DVU0"/>
<dbReference type="Proteomes" id="UP000657006">
    <property type="component" value="Unassembled WGS sequence"/>
</dbReference>
<dbReference type="PROSITE" id="PS00041">
    <property type="entry name" value="HTH_ARAC_FAMILY_1"/>
    <property type="match status" value="1"/>
</dbReference>
<name>A0A926DVU0_9FIRM</name>
<feature type="transmembrane region" description="Helical" evidence="4">
    <location>
        <begin position="296"/>
        <end position="318"/>
    </location>
</feature>
<dbReference type="SMART" id="SM00342">
    <property type="entry name" value="HTH_ARAC"/>
    <property type="match status" value="1"/>
</dbReference>
<evidence type="ECO:0000313" key="6">
    <source>
        <dbReference type="EMBL" id="MBC8544828.1"/>
    </source>
</evidence>
<dbReference type="Pfam" id="PF12833">
    <property type="entry name" value="HTH_18"/>
    <property type="match status" value="1"/>
</dbReference>
<keyword evidence="2" id="KW-0238">DNA-binding</keyword>
<proteinExistence type="predicted"/>
<evidence type="ECO:0000256" key="2">
    <source>
        <dbReference type="ARBA" id="ARBA00023125"/>
    </source>
</evidence>
<evidence type="ECO:0000256" key="3">
    <source>
        <dbReference type="ARBA" id="ARBA00023163"/>
    </source>
</evidence>
<dbReference type="InterPro" id="IPR018060">
    <property type="entry name" value="HTH_AraC"/>
</dbReference>
<dbReference type="Gene3D" id="1.10.10.60">
    <property type="entry name" value="Homeodomain-like"/>
    <property type="match status" value="2"/>
</dbReference>
<accession>A0A926DVU0</accession>
<keyword evidence="1" id="KW-0805">Transcription regulation</keyword>
<dbReference type="PROSITE" id="PS01124">
    <property type="entry name" value="HTH_ARAC_FAMILY_2"/>
    <property type="match status" value="1"/>
</dbReference>
<keyword evidence="3" id="KW-0804">Transcription</keyword>
<dbReference type="PANTHER" id="PTHR43280:SF2">
    <property type="entry name" value="HTH-TYPE TRANSCRIPTIONAL REGULATOR EXSA"/>
    <property type="match status" value="1"/>
</dbReference>
<feature type="domain" description="HTH araC/xylS-type" evidence="5">
    <location>
        <begin position="660"/>
        <end position="759"/>
    </location>
</feature>
<sequence length="767" mass="87656">MKRNRENFFIWRYFMYFCSVAVIPVALTMFIYLDTVRIVKEEEYQSIVNAVEQNSKMIDEYIIGMRHLAINLRSNQQANDFFADGDPMRDPNCITDIINVQKYIASLLRLNSTFDDIFLYSEKSGALVTQSSAYTRLAEGYSPIHFGLEDTGSAGIDFLTTQYRDEFLYDACIGRKDTYGNYLVYADTVELAGYHRTIFVLLNNSRISQLFKQILDNSEGFLYITGRDGNVVLGEGLPDDTVLARVREKAAGEGGYFIQSVGGKKMFISYVKEEQNTFEYYFAMDLKNVLEKTESIRLLFGGMMAFALLMTLALIYIASIKTTKPINAIVDILQSSAKNKKQKYKFDDINEELRQIIAANGMMQQEILSLMDSQKNTVFYRLFNGHFETDEEYTNGISLIGLRGDQKMYAVVIVAINDANSSLEEISALKMLINRLMDSIDPNICGYFDIDFYKEAMIIPSNESSQEEFIDRIDDLANEVCAGLKENPGISISFVGSLTRKISKLHFAFEEAKIALSYRRANNRSKVQWFVKAAETEMTMDFFYPIETESKLIDAVISGNSKETRSIFSSLGKLNMEQGNQTESAQLQFLSSLLSTMYRIQKLIPDEYCGQVADKIRSFNESMSKSQRYLSQFYEMKKYCIELAGSIGHEQGHENSKLISEILSYIESNYTDPMISLAAVADIFSITEIYLSRLFKEQTGENFSKFIERLRMEKAQDMLAKTDMRVADISQAVGYNYVQVFNRVYKRNFGKTPSEIQKAKPHEKEGE</sequence>
<organism evidence="6 7">
    <name type="scientific">Bianquea renquensis</name>
    <dbReference type="NCBI Taxonomy" id="2763661"/>
    <lineage>
        <taxon>Bacteria</taxon>
        <taxon>Bacillati</taxon>
        <taxon>Bacillota</taxon>
        <taxon>Clostridia</taxon>
        <taxon>Eubacteriales</taxon>
        <taxon>Bianqueaceae</taxon>
        <taxon>Bianquea</taxon>
    </lineage>
</organism>
<dbReference type="EMBL" id="JACRSQ010000033">
    <property type="protein sequence ID" value="MBC8544828.1"/>
    <property type="molecule type" value="Genomic_DNA"/>
</dbReference>
<keyword evidence="4" id="KW-1133">Transmembrane helix</keyword>
<evidence type="ECO:0000313" key="7">
    <source>
        <dbReference type="Proteomes" id="UP000657006"/>
    </source>
</evidence>
<dbReference type="InterPro" id="IPR018062">
    <property type="entry name" value="HTH_AraC-typ_CS"/>
</dbReference>
<dbReference type="RefSeq" id="WP_177719910.1">
    <property type="nucleotide sequence ID" value="NZ_JACRSQ010000033.1"/>
</dbReference>
<gene>
    <name evidence="6" type="ORF">H8730_14865</name>
</gene>
<evidence type="ECO:0000259" key="5">
    <source>
        <dbReference type="PROSITE" id="PS01124"/>
    </source>
</evidence>
<evidence type="ECO:0000256" key="1">
    <source>
        <dbReference type="ARBA" id="ARBA00023015"/>
    </source>
</evidence>
<reference evidence="6" key="1">
    <citation type="submission" date="2020-08" db="EMBL/GenBank/DDBJ databases">
        <title>Genome public.</title>
        <authorList>
            <person name="Liu C."/>
            <person name="Sun Q."/>
        </authorList>
    </citation>
    <scope>NUCLEOTIDE SEQUENCE</scope>
    <source>
        <strain evidence="6">NSJ-32</strain>
    </source>
</reference>
<comment type="caution">
    <text evidence="6">The sequence shown here is derived from an EMBL/GenBank/DDBJ whole genome shotgun (WGS) entry which is preliminary data.</text>
</comment>
<feature type="transmembrane region" description="Helical" evidence="4">
    <location>
        <begin position="13"/>
        <end position="33"/>
    </location>
</feature>
<keyword evidence="4" id="KW-0472">Membrane</keyword>
<dbReference type="CDD" id="cd18774">
    <property type="entry name" value="PDC2_HK_sensor"/>
    <property type="match status" value="1"/>
</dbReference>
<dbReference type="PANTHER" id="PTHR43280">
    <property type="entry name" value="ARAC-FAMILY TRANSCRIPTIONAL REGULATOR"/>
    <property type="match status" value="1"/>
</dbReference>
<protein>
    <submittedName>
        <fullName evidence="6">AraC family transcriptional regulator</fullName>
    </submittedName>
</protein>
<keyword evidence="4" id="KW-0812">Transmembrane</keyword>